<reference evidence="2 3" key="1">
    <citation type="submission" date="2015-12" db="EMBL/GenBank/DDBJ databases">
        <title>Haloprofundus marisrubri gen. nov., sp. nov., an extremely halophilic archaeon isolated from the Discovery deep brine-seawater interface in the Red Sea.</title>
        <authorList>
            <person name="Zhang G."/>
            <person name="Stingl U."/>
            <person name="Rashid M."/>
        </authorList>
    </citation>
    <scope>NUCLEOTIDE SEQUENCE [LARGE SCALE GENOMIC DNA]</scope>
    <source>
        <strain evidence="2 3">SB9</strain>
    </source>
</reference>
<protein>
    <submittedName>
        <fullName evidence="2">Uncharacterized protein</fullName>
    </submittedName>
</protein>
<evidence type="ECO:0000313" key="3">
    <source>
        <dbReference type="Proteomes" id="UP000054387"/>
    </source>
</evidence>
<feature type="transmembrane region" description="Helical" evidence="1">
    <location>
        <begin position="6"/>
        <end position="23"/>
    </location>
</feature>
<keyword evidence="1" id="KW-0472">Membrane</keyword>
<dbReference type="EMBL" id="LOPU01000016">
    <property type="protein sequence ID" value="KTG10919.1"/>
    <property type="molecule type" value="Genomic_DNA"/>
</dbReference>
<name>A0A0W1RBT1_9EURY</name>
<evidence type="ECO:0000256" key="1">
    <source>
        <dbReference type="SAM" id="Phobius"/>
    </source>
</evidence>
<feature type="transmembrane region" description="Helical" evidence="1">
    <location>
        <begin position="60"/>
        <end position="81"/>
    </location>
</feature>
<keyword evidence="1" id="KW-0812">Transmembrane</keyword>
<feature type="transmembrane region" description="Helical" evidence="1">
    <location>
        <begin position="93"/>
        <end position="115"/>
    </location>
</feature>
<dbReference type="STRING" id="1514971.AUR64_07005"/>
<proteinExistence type="predicted"/>
<dbReference type="RefSeq" id="WP_058580717.1">
    <property type="nucleotide sequence ID" value="NZ_LOPU01000016.1"/>
</dbReference>
<accession>A0A0W1RBT1</accession>
<feature type="transmembrane region" description="Helical" evidence="1">
    <location>
        <begin position="127"/>
        <end position="148"/>
    </location>
</feature>
<keyword evidence="1" id="KW-1133">Transmembrane helix</keyword>
<evidence type="ECO:0000313" key="2">
    <source>
        <dbReference type="EMBL" id="KTG10919.1"/>
    </source>
</evidence>
<gene>
    <name evidence="2" type="ORF">AUR64_07005</name>
</gene>
<dbReference type="AlphaFoldDB" id="A0A0W1RBT1"/>
<dbReference type="Proteomes" id="UP000054387">
    <property type="component" value="Unassembled WGS sequence"/>
</dbReference>
<keyword evidence="3" id="KW-1185">Reference proteome</keyword>
<comment type="caution">
    <text evidence="2">The sequence shown here is derived from an EMBL/GenBank/DDBJ whole genome shotgun (WGS) entry which is preliminary data.</text>
</comment>
<sequence>MAQSAVLLSVLFGIVLVATVAYISRHEWRQYAVAGGGSVSNVARTEKRSVVSRTADSPTAWAVVFLLAVVAVGGATVVFVSGTTTPEWATQTAGTVLAGGFVLGLALYLFYGSFVSARGRGLNRAQAAAIGSWALGLLLITAVVVKLLGLV</sequence>
<organism evidence="2 3">
    <name type="scientific">Haloprofundus marisrubri</name>
    <dbReference type="NCBI Taxonomy" id="1514971"/>
    <lineage>
        <taxon>Archaea</taxon>
        <taxon>Methanobacteriati</taxon>
        <taxon>Methanobacteriota</taxon>
        <taxon>Stenosarchaea group</taxon>
        <taxon>Halobacteria</taxon>
        <taxon>Halobacteriales</taxon>
        <taxon>Haloferacaceae</taxon>
        <taxon>Haloprofundus</taxon>
    </lineage>
</organism>